<dbReference type="GO" id="GO:0009022">
    <property type="term" value="F:tRNA nucleotidyltransferase activity"/>
    <property type="evidence" value="ECO:0007669"/>
    <property type="project" value="UniProtKB-UniRule"/>
</dbReference>
<dbReference type="AlphaFoldDB" id="A0A0L0MAC1"/>
<evidence type="ECO:0000313" key="11">
    <source>
        <dbReference type="Proteomes" id="UP000036959"/>
    </source>
</evidence>
<dbReference type="InterPro" id="IPR050080">
    <property type="entry name" value="RNase_PH"/>
</dbReference>
<comment type="caution">
    <text evidence="10">The sequence shown here is derived from an EMBL/GenBank/DDBJ whole genome shotgun (WGS) entry which is preliminary data.</text>
</comment>
<dbReference type="InterPro" id="IPR001247">
    <property type="entry name" value="ExoRNase_PH_dom1"/>
</dbReference>
<dbReference type="FunFam" id="3.30.230.70:FF:000003">
    <property type="entry name" value="Ribonuclease PH"/>
    <property type="match status" value="1"/>
</dbReference>
<sequence>MTDSPLLKPSPPRPSGRRANQLRDVRITRHYTKHAEGSVLVEFGDTKVICTASIAERVPEFLRGREQGWLTAEYGMLPRATHTRSDREAARGKQTGRTQEIQRLIGRALRSVFDLNALGARTLHIDCDVIQANGGTRTASITGAFVAAHDAVSKLVASGKIAKSPVKDFVAAISVGIFEGSPVLDLDYDEDSQCDTDMNVVMTGAGGFVEVQGTAEGAPFSRDEMNELIALADSGIKVLVLKQKEALGIQGV</sequence>
<dbReference type="EC" id="2.7.7.56" evidence="7"/>
<dbReference type="PANTHER" id="PTHR11953:SF0">
    <property type="entry name" value="EXOSOME COMPLEX COMPONENT RRP41"/>
    <property type="match status" value="1"/>
</dbReference>
<dbReference type="GO" id="GO:0031125">
    <property type="term" value="P:rRNA 3'-end processing"/>
    <property type="evidence" value="ECO:0007669"/>
    <property type="project" value="UniProtKB-ARBA"/>
</dbReference>
<dbReference type="EMBL" id="LFJJ01000147">
    <property type="protein sequence ID" value="KND59241.1"/>
    <property type="molecule type" value="Genomic_DNA"/>
</dbReference>
<dbReference type="HAMAP" id="MF_00564">
    <property type="entry name" value="RNase_PH"/>
    <property type="match status" value="1"/>
</dbReference>
<dbReference type="Pfam" id="PF01138">
    <property type="entry name" value="RNase_PH"/>
    <property type="match status" value="1"/>
</dbReference>
<evidence type="ECO:0000313" key="10">
    <source>
        <dbReference type="EMBL" id="KND59241.1"/>
    </source>
</evidence>
<protein>
    <recommendedName>
        <fullName evidence="7">Ribonuclease PH</fullName>
        <shortName evidence="7">RNase PH</shortName>
        <ecNumber evidence="7">2.7.7.56</ecNumber>
    </recommendedName>
    <alternativeName>
        <fullName evidence="7">tRNA nucleotidyltransferase</fullName>
    </alternativeName>
</protein>
<evidence type="ECO:0000259" key="8">
    <source>
        <dbReference type="Pfam" id="PF01138"/>
    </source>
</evidence>
<dbReference type="InterPro" id="IPR015847">
    <property type="entry name" value="ExoRNase_PH_dom2"/>
</dbReference>
<reference evidence="11" key="1">
    <citation type="submission" date="2015-06" db="EMBL/GenBank/DDBJ databases">
        <title>Comparative genomics of Burkholderia leaf nodule symbionts.</title>
        <authorList>
            <person name="Carlier A."/>
            <person name="Eberl L."/>
            <person name="Pinto-Carbo M."/>
        </authorList>
    </citation>
    <scope>NUCLEOTIDE SEQUENCE [LARGE SCALE GENOMIC DNA]</scope>
    <source>
        <strain evidence="11">UZHbot4</strain>
    </source>
</reference>
<dbReference type="RefSeq" id="WP_050454930.1">
    <property type="nucleotide sequence ID" value="NZ_LFJJ01000147.1"/>
</dbReference>
<dbReference type="Pfam" id="PF03725">
    <property type="entry name" value="RNase_PH_C"/>
    <property type="match status" value="1"/>
</dbReference>
<dbReference type="GO" id="GO:0000049">
    <property type="term" value="F:tRNA binding"/>
    <property type="evidence" value="ECO:0007669"/>
    <property type="project" value="UniProtKB-UniRule"/>
</dbReference>
<dbReference type="OrthoDB" id="9802265at2"/>
<evidence type="ECO:0000256" key="7">
    <source>
        <dbReference type="HAMAP-Rule" id="MF_00564"/>
    </source>
</evidence>
<comment type="subunit">
    <text evidence="7">Homohexameric ring arranged as a trimer of dimers.</text>
</comment>
<comment type="catalytic activity">
    <reaction evidence="7">
        <text>tRNA(n+1) + phosphate = tRNA(n) + a ribonucleoside 5'-diphosphate</text>
        <dbReference type="Rhea" id="RHEA:10628"/>
        <dbReference type="Rhea" id="RHEA-COMP:17343"/>
        <dbReference type="Rhea" id="RHEA-COMP:17344"/>
        <dbReference type="ChEBI" id="CHEBI:43474"/>
        <dbReference type="ChEBI" id="CHEBI:57930"/>
        <dbReference type="ChEBI" id="CHEBI:173114"/>
        <dbReference type="EC" id="2.7.7.56"/>
    </reaction>
</comment>
<proteinExistence type="inferred from homology"/>
<dbReference type="GO" id="GO:0016075">
    <property type="term" value="P:rRNA catabolic process"/>
    <property type="evidence" value="ECO:0007669"/>
    <property type="project" value="UniProtKB-UniRule"/>
</dbReference>
<dbReference type="InterPro" id="IPR020568">
    <property type="entry name" value="Ribosomal_Su5_D2-typ_SF"/>
</dbReference>
<comment type="similarity">
    <text evidence="1 7">Belongs to the RNase PH family.</text>
</comment>
<evidence type="ECO:0000256" key="4">
    <source>
        <dbReference type="ARBA" id="ARBA00022679"/>
    </source>
</evidence>
<dbReference type="Proteomes" id="UP000036959">
    <property type="component" value="Unassembled WGS sequence"/>
</dbReference>
<dbReference type="CDD" id="cd11362">
    <property type="entry name" value="RNase_PH_bact"/>
    <property type="match status" value="1"/>
</dbReference>
<dbReference type="PANTHER" id="PTHR11953">
    <property type="entry name" value="EXOSOME COMPLEX COMPONENT"/>
    <property type="match status" value="1"/>
</dbReference>
<organism evidence="10 11">
    <name type="scientific">Candidatus Burkholderia verschuerenii</name>
    <dbReference type="NCBI Taxonomy" id="242163"/>
    <lineage>
        <taxon>Bacteria</taxon>
        <taxon>Pseudomonadati</taxon>
        <taxon>Pseudomonadota</taxon>
        <taxon>Betaproteobacteria</taxon>
        <taxon>Burkholderiales</taxon>
        <taxon>Burkholderiaceae</taxon>
        <taxon>Burkholderia</taxon>
    </lineage>
</organism>
<dbReference type="GO" id="GO:0008033">
    <property type="term" value="P:tRNA processing"/>
    <property type="evidence" value="ECO:0007669"/>
    <property type="project" value="UniProtKB-UniRule"/>
</dbReference>
<dbReference type="InterPro" id="IPR027408">
    <property type="entry name" value="PNPase/RNase_PH_dom_sf"/>
</dbReference>
<comment type="function">
    <text evidence="7">Phosphorolytic 3'-5' exoribonuclease that plays an important role in tRNA 3'-end maturation. Removes nucleotide residues following the 3'-CCA terminus of tRNAs; can also add nucleotides to the ends of RNA molecules by using nucleoside diphosphates as substrates, but this may not be physiologically important. Probably plays a role in initiation of 16S rRNA degradation (leading to ribosome degradation) during starvation.</text>
</comment>
<evidence type="ECO:0000256" key="6">
    <source>
        <dbReference type="ARBA" id="ARBA00022884"/>
    </source>
</evidence>
<keyword evidence="3 7" id="KW-0820">tRNA-binding</keyword>
<dbReference type="SUPFAM" id="SSF55666">
    <property type="entry name" value="Ribonuclease PH domain 2-like"/>
    <property type="match status" value="1"/>
</dbReference>
<evidence type="ECO:0000256" key="1">
    <source>
        <dbReference type="ARBA" id="ARBA00006678"/>
    </source>
</evidence>
<accession>A0A0L0MAC1</accession>
<keyword evidence="2 7" id="KW-0698">rRNA processing</keyword>
<evidence type="ECO:0000256" key="2">
    <source>
        <dbReference type="ARBA" id="ARBA00022552"/>
    </source>
</evidence>
<dbReference type="InterPro" id="IPR036345">
    <property type="entry name" value="ExoRNase_PH_dom2_sf"/>
</dbReference>
<keyword evidence="7 10" id="KW-0548">Nucleotidyltransferase</keyword>
<feature type="domain" description="Exoribonuclease phosphorolytic" evidence="8">
    <location>
        <begin position="21"/>
        <end position="151"/>
    </location>
</feature>
<dbReference type="SUPFAM" id="SSF54211">
    <property type="entry name" value="Ribosomal protein S5 domain 2-like"/>
    <property type="match status" value="1"/>
</dbReference>
<feature type="binding site" evidence="7">
    <location>
        <begin position="135"/>
        <end position="137"/>
    </location>
    <ligand>
        <name>phosphate</name>
        <dbReference type="ChEBI" id="CHEBI:43474"/>
        <note>substrate</note>
    </ligand>
</feature>
<keyword evidence="4 7" id="KW-0808">Transferase</keyword>
<gene>
    <name evidence="7" type="primary">rph</name>
    <name evidence="10" type="ORF">BVER_01156c</name>
</gene>
<dbReference type="Gene3D" id="3.30.230.70">
    <property type="entry name" value="GHMP Kinase, N-terminal domain"/>
    <property type="match status" value="1"/>
</dbReference>
<name>A0A0L0MAC1_9BURK</name>
<keyword evidence="6" id="KW-0694">RNA-binding</keyword>
<feature type="domain" description="Exoribonuclease phosphorolytic" evidence="9">
    <location>
        <begin position="168"/>
        <end position="232"/>
    </location>
</feature>
<keyword evidence="5 7" id="KW-0819">tRNA processing</keyword>
<evidence type="ECO:0000256" key="5">
    <source>
        <dbReference type="ARBA" id="ARBA00022694"/>
    </source>
</evidence>
<dbReference type="InterPro" id="IPR002381">
    <property type="entry name" value="RNase_PH_bac-type"/>
</dbReference>
<evidence type="ECO:0000256" key="3">
    <source>
        <dbReference type="ARBA" id="ARBA00022555"/>
    </source>
</evidence>
<dbReference type="PATRIC" id="fig|242163.4.peg.1522"/>
<dbReference type="NCBIfam" id="TIGR01966">
    <property type="entry name" value="RNasePH"/>
    <property type="match status" value="1"/>
</dbReference>
<keyword evidence="11" id="KW-1185">Reference proteome</keyword>
<evidence type="ECO:0000259" key="9">
    <source>
        <dbReference type="Pfam" id="PF03725"/>
    </source>
</evidence>
<feature type="binding site" evidence="7">
    <location>
        <position position="97"/>
    </location>
    <ligand>
        <name>phosphate</name>
        <dbReference type="ChEBI" id="CHEBI:43474"/>
        <note>substrate</note>
    </ligand>
</feature>
<dbReference type="GO" id="GO:0000175">
    <property type="term" value="F:3'-5'-RNA exonuclease activity"/>
    <property type="evidence" value="ECO:0007669"/>
    <property type="project" value="UniProtKB-UniRule"/>
</dbReference>